<gene>
    <name evidence="2" type="ORF">Csa_1G465060</name>
</gene>
<sequence length="79" mass="8524">MRREKGLFSTHTNCVGGSFPDALSPVARTTSVDPNGDGSPNIVDLTHRSTLQNTSGDSSPTFQTLFPNVVARRKIHTLL</sequence>
<feature type="region of interest" description="Disordered" evidence="1">
    <location>
        <begin position="19"/>
        <end position="42"/>
    </location>
</feature>
<protein>
    <submittedName>
        <fullName evidence="2">Uncharacterized protein</fullName>
    </submittedName>
</protein>
<evidence type="ECO:0000313" key="3">
    <source>
        <dbReference type="Proteomes" id="UP000029981"/>
    </source>
</evidence>
<organism evidence="2 3">
    <name type="scientific">Cucumis sativus</name>
    <name type="common">Cucumber</name>
    <dbReference type="NCBI Taxonomy" id="3659"/>
    <lineage>
        <taxon>Eukaryota</taxon>
        <taxon>Viridiplantae</taxon>
        <taxon>Streptophyta</taxon>
        <taxon>Embryophyta</taxon>
        <taxon>Tracheophyta</taxon>
        <taxon>Spermatophyta</taxon>
        <taxon>Magnoliopsida</taxon>
        <taxon>eudicotyledons</taxon>
        <taxon>Gunneridae</taxon>
        <taxon>Pentapetalae</taxon>
        <taxon>rosids</taxon>
        <taxon>fabids</taxon>
        <taxon>Cucurbitales</taxon>
        <taxon>Cucurbitaceae</taxon>
        <taxon>Benincaseae</taxon>
        <taxon>Cucumis</taxon>
    </lineage>
</organism>
<reference evidence="2 3" key="2">
    <citation type="journal article" date="2009" name="PLoS ONE">
        <title>An integrated genetic and cytogenetic map of the cucumber genome.</title>
        <authorList>
            <person name="Ren Y."/>
            <person name="Zhang Z."/>
            <person name="Liu J."/>
            <person name="Staub J.E."/>
            <person name="Han Y."/>
            <person name="Cheng Z."/>
            <person name="Li X."/>
            <person name="Lu J."/>
            <person name="Miao H."/>
            <person name="Kang H."/>
            <person name="Xie B."/>
            <person name="Gu X."/>
            <person name="Wang X."/>
            <person name="Du Y."/>
            <person name="Jin W."/>
            <person name="Huang S."/>
        </authorList>
    </citation>
    <scope>NUCLEOTIDE SEQUENCE [LARGE SCALE GENOMIC DNA]</scope>
    <source>
        <strain evidence="3">cv. 9930</strain>
    </source>
</reference>
<name>A0A0A0LX46_CUCSA</name>
<accession>A0A0A0LX46</accession>
<proteinExistence type="predicted"/>
<dbReference type="AlphaFoldDB" id="A0A0A0LX46"/>
<reference evidence="2 3" key="3">
    <citation type="journal article" date="2010" name="BMC Genomics">
        <title>Transcriptome sequencing and comparative analysis of cucumber flowers with different sex types.</title>
        <authorList>
            <person name="Guo S."/>
            <person name="Zheng Y."/>
            <person name="Joung J.G."/>
            <person name="Liu S."/>
            <person name="Zhang Z."/>
            <person name="Crasta O.R."/>
            <person name="Sobral B.W."/>
            <person name="Xu Y."/>
            <person name="Huang S."/>
            <person name="Fei Z."/>
        </authorList>
    </citation>
    <scope>NUCLEOTIDE SEQUENCE [LARGE SCALE GENOMIC DNA]</scope>
    <source>
        <strain evidence="3">cv. 9930</strain>
    </source>
</reference>
<reference evidence="2 3" key="1">
    <citation type="journal article" date="2009" name="Nat. Genet.">
        <title>The genome of the cucumber, Cucumis sativus L.</title>
        <authorList>
            <person name="Huang S."/>
            <person name="Li R."/>
            <person name="Zhang Z."/>
            <person name="Li L."/>
            <person name="Gu X."/>
            <person name="Fan W."/>
            <person name="Lucas W.J."/>
            <person name="Wang X."/>
            <person name="Xie B."/>
            <person name="Ni P."/>
            <person name="Ren Y."/>
            <person name="Zhu H."/>
            <person name="Li J."/>
            <person name="Lin K."/>
            <person name="Jin W."/>
            <person name="Fei Z."/>
            <person name="Li G."/>
            <person name="Staub J."/>
            <person name="Kilian A."/>
            <person name="van der Vossen E.A."/>
            <person name="Wu Y."/>
            <person name="Guo J."/>
            <person name="He J."/>
            <person name="Jia Z."/>
            <person name="Ren Y."/>
            <person name="Tian G."/>
            <person name="Lu Y."/>
            <person name="Ruan J."/>
            <person name="Qian W."/>
            <person name="Wang M."/>
            <person name="Huang Q."/>
            <person name="Li B."/>
            <person name="Xuan Z."/>
            <person name="Cao J."/>
            <person name="Asan"/>
            <person name="Wu Z."/>
            <person name="Zhang J."/>
            <person name="Cai Q."/>
            <person name="Bai Y."/>
            <person name="Zhao B."/>
            <person name="Han Y."/>
            <person name="Li Y."/>
            <person name="Li X."/>
            <person name="Wang S."/>
            <person name="Shi Q."/>
            <person name="Liu S."/>
            <person name="Cho W.K."/>
            <person name="Kim J.Y."/>
            <person name="Xu Y."/>
            <person name="Heller-Uszynska K."/>
            <person name="Miao H."/>
            <person name="Cheng Z."/>
            <person name="Zhang S."/>
            <person name="Wu J."/>
            <person name="Yang Y."/>
            <person name="Kang H."/>
            <person name="Li M."/>
            <person name="Liang H."/>
            <person name="Ren X."/>
            <person name="Shi Z."/>
            <person name="Wen M."/>
            <person name="Jian M."/>
            <person name="Yang H."/>
            <person name="Zhang G."/>
            <person name="Yang Z."/>
            <person name="Chen R."/>
            <person name="Liu S."/>
            <person name="Li J."/>
            <person name="Ma L."/>
            <person name="Liu H."/>
            <person name="Zhou Y."/>
            <person name="Zhao J."/>
            <person name="Fang X."/>
            <person name="Li G."/>
            <person name="Fang L."/>
            <person name="Li Y."/>
            <person name="Liu D."/>
            <person name="Zheng H."/>
            <person name="Zhang Y."/>
            <person name="Qin N."/>
            <person name="Li Z."/>
            <person name="Yang G."/>
            <person name="Yang S."/>
            <person name="Bolund L."/>
            <person name="Kristiansen K."/>
            <person name="Zheng H."/>
            <person name="Li S."/>
            <person name="Zhang X."/>
            <person name="Yang H."/>
            <person name="Wang J."/>
            <person name="Sun R."/>
            <person name="Zhang B."/>
            <person name="Jiang S."/>
            <person name="Wang J."/>
            <person name="Du Y."/>
            <person name="Li S."/>
        </authorList>
    </citation>
    <scope>NUCLEOTIDE SEQUENCE [LARGE SCALE GENOMIC DNA]</scope>
    <source>
        <strain evidence="3">cv. 9930</strain>
    </source>
</reference>
<dbReference type="Proteomes" id="UP000029981">
    <property type="component" value="Chromosome 1"/>
</dbReference>
<evidence type="ECO:0000313" key="2">
    <source>
        <dbReference type="EMBL" id="KGN65584.1"/>
    </source>
</evidence>
<reference evidence="2 3" key="4">
    <citation type="journal article" date="2011" name="BMC Genomics">
        <title>RNA-Seq improves annotation of protein-coding genes in the cucumber genome.</title>
        <authorList>
            <person name="Li Z."/>
            <person name="Zhang Z."/>
            <person name="Yan P."/>
            <person name="Huang S."/>
            <person name="Fei Z."/>
            <person name="Lin K."/>
        </authorList>
    </citation>
    <scope>NUCLEOTIDE SEQUENCE [LARGE SCALE GENOMIC DNA]</scope>
    <source>
        <strain evidence="3">cv. 9930</strain>
    </source>
</reference>
<dbReference type="Gramene" id="KGN65584">
    <property type="protein sequence ID" value="KGN65584"/>
    <property type="gene ID" value="Csa_1G465060"/>
</dbReference>
<dbReference type="EMBL" id="CM002922">
    <property type="protein sequence ID" value="KGN65584.1"/>
    <property type="molecule type" value="Genomic_DNA"/>
</dbReference>
<evidence type="ECO:0000256" key="1">
    <source>
        <dbReference type="SAM" id="MobiDB-lite"/>
    </source>
</evidence>
<keyword evidence="3" id="KW-1185">Reference proteome</keyword>